<proteinExistence type="predicted"/>
<sequence length="127" mass="14381">MYHIAERRTSDETPRRACFSEISMSQPINATYDAFIRVAAWYFANPPATWCIARHPAGWCVTAADGTYISSHRTRRDAIANLTDGPYAKAHYATLDWYLGYSNDPTMRPLTDAERAAVDEILSWPGY</sequence>
<organism evidence="1 2">
    <name type="scientific">Mycobacterium branderi</name>
    <dbReference type="NCBI Taxonomy" id="43348"/>
    <lineage>
        <taxon>Bacteria</taxon>
        <taxon>Bacillati</taxon>
        <taxon>Actinomycetota</taxon>
        <taxon>Actinomycetes</taxon>
        <taxon>Mycobacteriales</taxon>
        <taxon>Mycobacteriaceae</taxon>
        <taxon>Mycobacterium</taxon>
    </lineage>
</organism>
<protein>
    <submittedName>
        <fullName evidence="1">Uncharacterized protein</fullName>
    </submittedName>
</protein>
<dbReference type="Proteomes" id="UP000467379">
    <property type="component" value="Chromosome"/>
</dbReference>
<keyword evidence="2" id="KW-1185">Reference proteome</keyword>
<evidence type="ECO:0000313" key="1">
    <source>
        <dbReference type="EMBL" id="BBZ13231.1"/>
    </source>
</evidence>
<reference evidence="1 2" key="1">
    <citation type="journal article" date="2019" name="Emerg. Microbes Infect.">
        <title>Comprehensive subspecies identification of 175 nontuberculous mycobacteria species based on 7547 genomic profiles.</title>
        <authorList>
            <person name="Matsumoto Y."/>
            <person name="Kinjo T."/>
            <person name="Motooka D."/>
            <person name="Nabeya D."/>
            <person name="Jung N."/>
            <person name="Uechi K."/>
            <person name="Horii T."/>
            <person name="Iida T."/>
            <person name="Fujita J."/>
            <person name="Nakamura S."/>
        </authorList>
    </citation>
    <scope>NUCLEOTIDE SEQUENCE [LARGE SCALE GENOMIC DNA]</scope>
    <source>
        <strain evidence="1 2">JCM 12687</strain>
    </source>
</reference>
<evidence type="ECO:0000313" key="2">
    <source>
        <dbReference type="Proteomes" id="UP000467379"/>
    </source>
</evidence>
<gene>
    <name evidence="1" type="ORF">MBRA_34260</name>
</gene>
<accession>A0ABN6B9K1</accession>
<dbReference type="EMBL" id="AP022606">
    <property type="protein sequence ID" value="BBZ13231.1"/>
    <property type="molecule type" value="Genomic_DNA"/>
</dbReference>
<name>A0ABN6B9K1_9MYCO</name>